<keyword evidence="2" id="KW-1133">Transmembrane helix</keyword>
<keyword evidence="5" id="KW-1185">Reference proteome</keyword>
<feature type="transmembrane region" description="Helical" evidence="2">
    <location>
        <begin position="231"/>
        <end position="250"/>
    </location>
</feature>
<dbReference type="OrthoDB" id="161804at2"/>
<dbReference type="EMBL" id="FUYH01000043">
    <property type="protein sequence ID" value="SKB00390.1"/>
    <property type="molecule type" value="Genomic_DNA"/>
</dbReference>
<dbReference type="PANTHER" id="PTHR22911">
    <property type="entry name" value="ACYL-MALONYL CONDENSING ENZYME-RELATED"/>
    <property type="match status" value="1"/>
</dbReference>
<dbReference type="AlphaFoldDB" id="A0A1T4YFC6"/>
<reference evidence="5" key="1">
    <citation type="submission" date="2017-02" db="EMBL/GenBank/DDBJ databases">
        <authorList>
            <person name="Varghese N."/>
            <person name="Submissions S."/>
        </authorList>
    </citation>
    <scope>NUCLEOTIDE SEQUENCE [LARGE SCALE GENOMIC DNA]</scope>
    <source>
        <strain evidence="5">USBA 833</strain>
    </source>
</reference>
<gene>
    <name evidence="4" type="ORF">SAMN05443428_1433</name>
</gene>
<comment type="similarity">
    <text evidence="1">Belongs to the EamA transporter family.</text>
</comment>
<evidence type="ECO:0000313" key="5">
    <source>
        <dbReference type="Proteomes" id="UP000190105"/>
    </source>
</evidence>
<feature type="domain" description="EamA" evidence="3">
    <location>
        <begin position="161"/>
        <end position="300"/>
    </location>
</feature>
<protein>
    <submittedName>
        <fullName evidence="4">Uncharacterized membrane protein</fullName>
    </submittedName>
</protein>
<dbReference type="InterPro" id="IPR037185">
    <property type="entry name" value="EmrE-like"/>
</dbReference>
<feature type="transmembrane region" description="Helical" evidence="2">
    <location>
        <begin position="190"/>
        <end position="211"/>
    </location>
</feature>
<keyword evidence="2" id="KW-0812">Transmembrane</keyword>
<feature type="transmembrane region" description="Helical" evidence="2">
    <location>
        <begin position="256"/>
        <end position="276"/>
    </location>
</feature>
<feature type="transmembrane region" description="Helical" evidence="2">
    <location>
        <begin position="6"/>
        <end position="28"/>
    </location>
</feature>
<feature type="transmembrane region" description="Helical" evidence="2">
    <location>
        <begin position="283"/>
        <end position="301"/>
    </location>
</feature>
<dbReference type="STRING" id="1147123.SAMN05443428_1433"/>
<accession>A0A1T4YFC6</accession>
<proteinExistence type="inferred from homology"/>
<feature type="transmembrane region" description="Helical" evidence="2">
    <location>
        <begin position="125"/>
        <end position="143"/>
    </location>
</feature>
<dbReference type="Pfam" id="PF00892">
    <property type="entry name" value="EamA"/>
    <property type="match status" value="2"/>
</dbReference>
<dbReference type="Proteomes" id="UP000190105">
    <property type="component" value="Unassembled WGS sequence"/>
</dbReference>
<feature type="transmembrane region" description="Helical" evidence="2">
    <location>
        <begin position="101"/>
        <end position="119"/>
    </location>
</feature>
<keyword evidence="2" id="KW-0472">Membrane</keyword>
<dbReference type="SUPFAM" id="SSF103481">
    <property type="entry name" value="Multidrug resistance efflux transporter EmrE"/>
    <property type="match status" value="2"/>
</dbReference>
<sequence>MKIAHIGEISAFITAICWTINGICFEMAGKRVGSFAVNLIRLLIAFFLISIFNFFTTGMILPFDANLHSFVYLSVSGIIGFVVGDLFLFQAYVLIGARVSMLIMSLSPPITALFSYFILKEKIGIISFLGISLVIIGIMIVILTKDESEEGIKFELSKSIKGILYAFLGAVGQAFGLIASKIGMKNYSNPFLATQIRIIAGIAGFLILYLISNRWNEAYDALKNKKAMLEITLGSILGPFIGVSLSLYAVNNTKVAVASAIMSIMPVLIIPLSVFAFKEKVKIKEIFGAIISVVGVVVLFLQ</sequence>
<evidence type="ECO:0000256" key="2">
    <source>
        <dbReference type="SAM" id="Phobius"/>
    </source>
</evidence>
<feature type="transmembrane region" description="Helical" evidence="2">
    <location>
        <begin position="40"/>
        <end position="63"/>
    </location>
</feature>
<dbReference type="Gene3D" id="1.10.3730.20">
    <property type="match status" value="1"/>
</dbReference>
<dbReference type="RefSeq" id="WP_078697830.1">
    <property type="nucleotide sequence ID" value="NZ_FUYH01000043.1"/>
</dbReference>
<organism evidence="4 5">
    <name type="scientific">Caloramator quimbayensis</name>
    <dbReference type="NCBI Taxonomy" id="1147123"/>
    <lineage>
        <taxon>Bacteria</taxon>
        <taxon>Bacillati</taxon>
        <taxon>Bacillota</taxon>
        <taxon>Clostridia</taxon>
        <taxon>Eubacteriales</taxon>
        <taxon>Clostridiaceae</taxon>
        <taxon>Caloramator</taxon>
    </lineage>
</organism>
<feature type="domain" description="EamA" evidence="3">
    <location>
        <begin position="6"/>
        <end position="142"/>
    </location>
</feature>
<name>A0A1T4YFC6_9CLOT</name>
<dbReference type="InterPro" id="IPR000620">
    <property type="entry name" value="EamA_dom"/>
</dbReference>
<evidence type="ECO:0000313" key="4">
    <source>
        <dbReference type="EMBL" id="SKB00390.1"/>
    </source>
</evidence>
<feature type="transmembrane region" description="Helical" evidence="2">
    <location>
        <begin position="69"/>
        <end position="89"/>
    </location>
</feature>
<evidence type="ECO:0000259" key="3">
    <source>
        <dbReference type="Pfam" id="PF00892"/>
    </source>
</evidence>
<feature type="transmembrane region" description="Helical" evidence="2">
    <location>
        <begin position="163"/>
        <end position="184"/>
    </location>
</feature>
<evidence type="ECO:0000256" key="1">
    <source>
        <dbReference type="ARBA" id="ARBA00007362"/>
    </source>
</evidence>
<dbReference type="GO" id="GO:0016020">
    <property type="term" value="C:membrane"/>
    <property type="evidence" value="ECO:0007669"/>
    <property type="project" value="InterPro"/>
</dbReference>
<dbReference type="PANTHER" id="PTHR22911:SF137">
    <property type="entry name" value="SOLUTE CARRIER FAMILY 35 MEMBER G2-RELATED"/>
    <property type="match status" value="1"/>
</dbReference>